<feature type="transmembrane region" description="Helical" evidence="1">
    <location>
        <begin position="176"/>
        <end position="197"/>
    </location>
</feature>
<feature type="transmembrane region" description="Helical" evidence="1">
    <location>
        <begin position="60"/>
        <end position="78"/>
    </location>
</feature>
<comment type="caution">
    <text evidence="2">The sequence shown here is derived from an EMBL/GenBank/DDBJ whole genome shotgun (WGS) entry which is preliminary data.</text>
</comment>
<keyword evidence="1" id="KW-0812">Transmembrane</keyword>
<feature type="transmembrane region" description="Helical" evidence="1">
    <location>
        <begin position="109"/>
        <end position="131"/>
    </location>
</feature>
<keyword evidence="1" id="KW-0472">Membrane</keyword>
<dbReference type="OrthoDB" id="6610617at2759"/>
<dbReference type="EMBL" id="VYZN01000038">
    <property type="protein sequence ID" value="KAE9532675.1"/>
    <property type="molecule type" value="Genomic_DNA"/>
</dbReference>
<accession>A0A6G0TI15</accession>
<evidence type="ECO:0000313" key="2">
    <source>
        <dbReference type="EMBL" id="KAE9532675.1"/>
    </source>
</evidence>
<sequence length="236" mass="27305">MFYIHVSSFYFSFDPIKSKGQLIYRFLPDNFESTLSSCVSIFIHMLSTCFGLPLRTGTSIIAIINLIASICYISYYIWEYNVSYKVSVENKNVESTPLDQLSDITDEVFLNYITLVFMLVGFTSLFASFGLKQATTNNATHKIYLWLLIGYVQLGTVFTIEIVILMKHTDFIKHNIVGLIIFFVVLDVALVYQLLVVQSFYKEEKLIEETNYSRLRSDLTSQIEQQDEEEFQNIDL</sequence>
<gene>
    <name evidence="2" type="ORF">AGLY_009756</name>
</gene>
<dbReference type="AlphaFoldDB" id="A0A6G0TI15"/>
<keyword evidence="3" id="KW-1185">Reference proteome</keyword>
<protein>
    <submittedName>
        <fullName evidence="2">Uncharacterized protein</fullName>
    </submittedName>
</protein>
<feature type="transmembrane region" description="Helical" evidence="1">
    <location>
        <begin position="143"/>
        <end position="164"/>
    </location>
</feature>
<evidence type="ECO:0000313" key="3">
    <source>
        <dbReference type="Proteomes" id="UP000475862"/>
    </source>
</evidence>
<reference evidence="2 3" key="1">
    <citation type="submission" date="2019-08" db="EMBL/GenBank/DDBJ databases">
        <title>The genome of the soybean aphid Biotype 1, its phylome, world population structure and adaptation to the North American continent.</title>
        <authorList>
            <person name="Giordano R."/>
            <person name="Donthu R.K."/>
            <person name="Hernandez A.G."/>
            <person name="Wright C.L."/>
            <person name="Zimin A.V."/>
        </authorList>
    </citation>
    <scope>NUCLEOTIDE SEQUENCE [LARGE SCALE GENOMIC DNA]</scope>
    <source>
        <tissue evidence="2">Whole aphids</tissue>
    </source>
</reference>
<name>A0A6G0TI15_APHGL</name>
<evidence type="ECO:0000256" key="1">
    <source>
        <dbReference type="SAM" id="Phobius"/>
    </source>
</evidence>
<keyword evidence="1" id="KW-1133">Transmembrane helix</keyword>
<organism evidence="2 3">
    <name type="scientific">Aphis glycines</name>
    <name type="common">Soybean aphid</name>
    <dbReference type="NCBI Taxonomy" id="307491"/>
    <lineage>
        <taxon>Eukaryota</taxon>
        <taxon>Metazoa</taxon>
        <taxon>Ecdysozoa</taxon>
        <taxon>Arthropoda</taxon>
        <taxon>Hexapoda</taxon>
        <taxon>Insecta</taxon>
        <taxon>Pterygota</taxon>
        <taxon>Neoptera</taxon>
        <taxon>Paraneoptera</taxon>
        <taxon>Hemiptera</taxon>
        <taxon>Sternorrhyncha</taxon>
        <taxon>Aphidomorpha</taxon>
        <taxon>Aphidoidea</taxon>
        <taxon>Aphididae</taxon>
        <taxon>Aphidini</taxon>
        <taxon>Aphis</taxon>
        <taxon>Aphis</taxon>
    </lineage>
</organism>
<dbReference type="Proteomes" id="UP000475862">
    <property type="component" value="Unassembled WGS sequence"/>
</dbReference>
<proteinExistence type="predicted"/>
<feature type="transmembrane region" description="Helical" evidence="1">
    <location>
        <begin position="34"/>
        <end position="53"/>
    </location>
</feature>